<keyword evidence="2" id="KW-0119">Carbohydrate metabolism</keyword>
<evidence type="ECO:0000256" key="1">
    <source>
        <dbReference type="ARBA" id="ARBA00023235"/>
    </source>
</evidence>
<evidence type="ECO:0000313" key="5">
    <source>
        <dbReference type="Proteomes" id="UP000076023"/>
    </source>
</evidence>
<proteinExistence type="predicted"/>
<reference evidence="5" key="1">
    <citation type="journal article" date="2017" name="Genome Announc.">
        <title>Draft Genome Sequence of Terrimicrobium sacchariphilum NM-5T, a Facultative Anaerobic Soil Bacterium of the Class Spartobacteria.</title>
        <authorList>
            <person name="Qiu Y.L."/>
            <person name="Tourlousse D.M."/>
            <person name="Matsuura N."/>
            <person name="Ohashi A."/>
            <person name="Sekiguchi Y."/>
        </authorList>
    </citation>
    <scope>NUCLEOTIDE SEQUENCE [LARGE SCALE GENOMIC DNA]</scope>
    <source>
        <strain evidence="5">NM-5</strain>
    </source>
</reference>
<dbReference type="PANTHER" id="PTHR36120">
    <property type="entry name" value="FUCOSE ISOMERASE"/>
    <property type="match status" value="1"/>
</dbReference>
<dbReference type="OrthoDB" id="5838738at2"/>
<dbReference type="InterPro" id="IPR015888">
    <property type="entry name" value="Fuc_isomerase_C"/>
</dbReference>
<dbReference type="RefSeq" id="WP_075078040.1">
    <property type="nucleotide sequence ID" value="NZ_BDCO01000002.1"/>
</dbReference>
<organism evidence="4 5">
    <name type="scientific">Terrimicrobium sacchariphilum</name>
    <dbReference type="NCBI Taxonomy" id="690879"/>
    <lineage>
        <taxon>Bacteria</taxon>
        <taxon>Pseudomonadati</taxon>
        <taxon>Verrucomicrobiota</taxon>
        <taxon>Terrimicrobiia</taxon>
        <taxon>Terrimicrobiales</taxon>
        <taxon>Terrimicrobiaceae</taxon>
        <taxon>Terrimicrobium</taxon>
    </lineage>
</organism>
<evidence type="ECO:0000259" key="3">
    <source>
        <dbReference type="Pfam" id="PF02952"/>
    </source>
</evidence>
<dbReference type="STRING" id="690879.TSACC_2592"/>
<evidence type="ECO:0000313" key="4">
    <source>
        <dbReference type="EMBL" id="GAT32194.1"/>
    </source>
</evidence>
<dbReference type="SUPFAM" id="SSF53743">
    <property type="entry name" value="FucI/AraA N-terminal and middle domains"/>
    <property type="match status" value="1"/>
</dbReference>
<accession>A0A146G5D3</accession>
<sequence>MKKQSLTFALYFGNRGFFPETLVAGARQELTAQVEALGYKALLLDESATRYGAVETPDEGRVYSRFLEANKGKYDGIILCLPNFGDETGAVTALQDCGVPILIQAYPDELDKMGFKERRDAFCGKFSIMDVFYQYGLPYTVFPPHTAHPSSDTFKKQLEKFAGICRIVGKMKRMTVGAIGARTTAFKTVRFDELTLQRYGITTETLDLSDVFLRVKNFDTSRDAFKARKDFLLGYANCSKVPAPAQDTMSKLSIVIDDIIEEYRMDAISFRCWIELEKELKIAPCLLMSELNNRGIPAACEVDMCNAITMYALRLAAEMPATCLDWNNNYGEDPDKCILFHCGPVPQDLMTAKGEVVDHPMFAKALGAGCGWGPNVGRIAASSMTYASAKTEDGKFHYYLGEGEMTADPIAEGFFGCAGVARIPELQKKLNLIGRAGYRHHVSMTFGRVADAVREAFSTYLGYTPTEIN</sequence>
<dbReference type="Proteomes" id="UP000076023">
    <property type="component" value="Unassembled WGS sequence"/>
</dbReference>
<dbReference type="InterPro" id="IPR009015">
    <property type="entry name" value="Fucose_isomerase_N/cen_sf"/>
</dbReference>
<protein>
    <submittedName>
        <fullName evidence="4">L-fucose isomerase</fullName>
    </submittedName>
</protein>
<dbReference type="GO" id="GO:0006004">
    <property type="term" value="P:fucose metabolic process"/>
    <property type="evidence" value="ECO:0007669"/>
    <property type="project" value="InterPro"/>
</dbReference>
<dbReference type="InParanoid" id="A0A146G5D3"/>
<evidence type="ECO:0000256" key="2">
    <source>
        <dbReference type="ARBA" id="ARBA00023277"/>
    </source>
</evidence>
<keyword evidence="5" id="KW-1185">Reference proteome</keyword>
<dbReference type="AlphaFoldDB" id="A0A146G5D3"/>
<feature type="domain" description="L-fucose isomerase C-terminal" evidence="3">
    <location>
        <begin position="339"/>
        <end position="463"/>
    </location>
</feature>
<dbReference type="GO" id="GO:0008736">
    <property type="term" value="F:L-fucose isomerase activity"/>
    <property type="evidence" value="ECO:0007669"/>
    <property type="project" value="InterPro"/>
</dbReference>
<dbReference type="PANTHER" id="PTHR36120:SF1">
    <property type="entry name" value="L-FUCOSE ISOMERASE C-TERMINAL DOMAIN-CONTAINING PROTEIN"/>
    <property type="match status" value="1"/>
</dbReference>
<name>A0A146G5D3_TERSA</name>
<comment type="caution">
    <text evidence="4">The sequence shown here is derived from an EMBL/GenBank/DDBJ whole genome shotgun (WGS) entry which is preliminary data.</text>
</comment>
<dbReference type="EMBL" id="BDCO01000002">
    <property type="protein sequence ID" value="GAT32194.1"/>
    <property type="molecule type" value="Genomic_DNA"/>
</dbReference>
<gene>
    <name evidence="4" type="ORF">TSACC_2592</name>
</gene>
<dbReference type="Pfam" id="PF02952">
    <property type="entry name" value="Fucose_iso_C"/>
    <property type="match status" value="1"/>
</dbReference>
<dbReference type="GO" id="GO:0005737">
    <property type="term" value="C:cytoplasm"/>
    <property type="evidence" value="ECO:0007669"/>
    <property type="project" value="InterPro"/>
</dbReference>
<keyword evidence="1 4" id="KW-0413">Isomerase</keyword>